<evidence type="ECO:0000256" key="11">
    <source>
        <dbReference type="SAM" id="Phobius"/>
    </source>
</evidence>
<dbReference type="AlphaFoldDB" id="A0A9W7B4U9"/>
<feature type="coiled-coil region" evidence="10">
    <location>
        <begin position="925"/>
        <end position="956"/>
    </location>
</feature>
<dbReference type="PROSITE" id="PS00108">
    <property type="entry name" value="PROTEIN_KINASE_ST"/>
    <property type="match status" value="1"/>
</dbReference>
<evidence type="ECO:0000256" key="8">
    <source>
        <dbReference type="ARBA" id="ARBA00023136"/>
    </source>
</evidence>
<dbReference type="SUPFAM" id="SSF56112">
    <property type="entry name" value="Protein kinase-like (PK-like)"/>
    <property type="match status" value="1"/>
</dbReference>
<evidence type="ECO:0000256" key="2">
    <source>
        <dbReference type="ARBA" id="ARBA00022679"/>
    </source>
</evidence>
<dbReference type="InterPro" id="IPR008271">
    <property type="entry name" value="Ser/Thr_kinase_AS"/>
</dbReference>
<dbReference type="GO" id="GO:0016020">
    <property type="term" value="C:membrane"/>
    <property type="evidence" value="ECO:0007669"/>
    <property type="project" value="UniProtKB-SubCell"/>
</dbReference>
<keyword evidence="15" id="KW-1185">Reference proteome</keyword>
<evidence type="ECO:0000256" key="5">
    <source>
        <dbReference type="ARBA" id="ARBA00022777"/>
    </source>
</evidence>
<keyword evidence="3 11" id="KW-0812">Transmembrane</keyword>
<dbReference type="InterPro" id="IPR011009">
    <property type="entry name" value="Kinase-like_dom_sf"/>
</dbReference>
<evidence type="ECO:0000256" key="12">
    <source>
        <dbReference type="SAM" id="SignalP"/>
    </source>
</evidence>
<keyword evidence="5" id="KW-0418">Kinase</keyword>
<comment type="caution">
    <text evidence="14">The sequence shown here is derived from an EMBL/GenBank/DDBJ whole genome shotgun (WGS) entry which is preliminary data.</text>
</comment>
<dbReference type="InterPro" id="IPR051681">
    <property type="entry name" value="Ser/Thr_Kinases-Pseudokinases"/>
</dbReference>
<evidence type="ECO:0000256" key="6">
    <source>
        <dbReference type="ARBA" id="ARBA00022840"/>
    </source>
</evidence>
<dbReference type="InterPro" id="IPR017441">
    <property type="entry name" value="Protein_kinase_ATP_BS"/>
</dbReference>
<dbReference type="InterPro" id="IPR028082">
    <property type="entry name" value="Peripla_BP_I"/>
</dbReference>
<sequence>MKLLHCLLATLHVTVANAETNVNVASMHIFTDDKKAFGERTRGTSPLERQSSVAWGAHVFNNRDNTYVAELSTASYMSGCDVNLNVTFFDIGNTQEGAIESYRDAFLFAERPTDVIIADIYSSRTKTVSFLGKLDIVPVTSGSSTSDELDLVESYPYMTRTIPPDSAVSFAAVRFLKSKGFDKIGVVYVNDPYGIAFKNGVVSAGATEGIDIFSAPFEYQSSSDASAIGAIDSIIEQGEGQVNAWIGVVFDVDLVKIMTAAHDKNAAGGDNVWVFTDGVEQDDINKKSAGADEYVDDDLIDALRGTFRVVAVGGSRTAADTSLYDTFSKDYAALDGSSGFSAYLEKKALKFTSDGSGVWADGSSIPDGTDMSDYSSDFFSTAELSAYEPFYFDAAIQIGMGACKAIADGKDPVADGAALHAAMSAVSFTGWSGNVIFDSETGSRTPSSTNFIVQNTAYDVSDKSLLLRDVGTWSLSGGFDWSCYGCSALEFADGGSTAPAQRSAIIGDGPAAGVSMDVVFIALGVIVVGLALFYFWHRKEELELKGQIVKLKEELTLLKAYGEEEQEMIGAEIMTFRENFAKHRDQNKGDGVPGEGEGDKIKREARELDKFLIPAKDVVPEKQIGKGSFGEVFLANHHGQQVAVKTMNTIDAENLSRFRDEIILMSDLRHPNVVFMVGACWEKQLMALVLEFCALGTASDNLKADCSWDDPLLKWSKDVAAGISYLHSVSFFDVKNQVQVHNIIHRDIKPDNCLVTDTFGIKVSDFGEARMAEVNKTMTMVGTPFYVAPEVVKGDHYSTSADVYSYAMTLLCFAIRGEKSLSEWLKSAYIKSKTNRKTNKVSDNRVAHVMVNKNWRPLNLVEDLGVPTSIANLISICWHEDPTERPDFKEIQEYLMNDCMREIMGTVDGTGQKRRTSTTGMRVQRRILAAQANREEKIMKEKEEELKAAVKNALEDGGVSQEISSKMTYLVGLFKDMEGNIDEEDVREATKLIECMKLGYPREDGSGDKGDEAKEESMMMIIDSLKEKLEARKEWRKNK</sequence>
<name>A0A9W7B4U9_9STRA</name>
<dbReference type="InterPro" id="IPR001828">
    <property type="entry name" value="ANF_lig-bd_rcpt"/>
</dbReference>
<comment type="subcellular location">
    <subcellularLocation>
        <location evidence="1">Membrane</location>
    </subcellularLocation>
</comment>
<dbReference type="Gene3D" id="1.10.510.10">
    <property type="entry name" value="Transferase(Phosphotransferase) domain 1"/>
    <property type="match status" value="1"/>
</dbReference>
<reference evidence="15" key="1">
    <citation type="journal article" date="2023" name="Commun. Biol.">
        <title>Genome analysis of Parmales, the sister group of diatoms, reveals the evolutionary specialization of diatoms from phago-mixotrophs to photoautotrophs.</title>
        <authorList>
            <person name="Ban H."/>
            <person name="Sato S."/>
            <person name="Yoshikawa S."/>
            <person name="Yamada K."/>
            <person name="Nakamura Y."/>
            <person name="Ichinomiya M."/>
            <person name="Sato N."/>
            <person name="Blanc-Mathieu R."/>
            <person name="Endo H."/>
            <person name="Kuwata A."/>
            <person name="Ogata H."/>
        </authorList>
    </citation>
    <scope>NUCLEOTIDE SEQUENCE [LARGE SCALE GENOMIC DNA]</scope>
    <source>
        <strain evidence="15">NIES 3701</strain>
    </source>
</reference>
<dbReference type="SUPFAM" id="SSF53822">
    <property type="entry name" value="Periplasmic binding protein-like I"/>
    <property type="match status" value="1"/>
</dbReference>
<dbReference type="Pfam" id="PF01094">
    <property type="entry name" value="ANF_receptor"/>
    <property type="match status" value="1"/>
</dbReference>
<proteinExistence type="predicted"/>
<feature type="transmembrane region" description="Helical" evidence="11">
    <location>
        <begin position="518"/>
        <end position="536"/>
    </location>
</feature>
<evidence type="ECO:0000256" key="7">
    <source>
        <dbReference type="ARBA" id="ARBA00022989"/>
    </source>
</evidence>
<dbReference type="EMBL" id="BRXY01000236">
    <property type="protein sequence ID" value="GMH79615.1"/>
    <property type="molecule type" value="Genomic_DNA"/>
</dbReference>
<dbReference type="GO" id="GO:0004674">
    <property type="term" value="F:protein serine/threonine kinase activity"/>
    <property type="evidence" value="ECO:0007669"/>
    <property type="project" value="TreeGrafter"/>
</dbReference>
<keyword evidence="8 11" id="KW-0472">Membrane</keyword>
<keyword evidence="2" id="KW-0808">Transferase</keyword>
<feature type="domain" description="Protein kinase" evidence="13">
    <location>
        <begin position="618"/>
        <end position="895"/>
    </location>
</feature>
<dbReference type="PROSITE" id="PS50011">
    <property type="entry name" value="PROTEIN_KINASE_DOM"/>
    <property type="match status" value="1"/>
</dbReference>
<evidence type="ECO:0000259" key="13">
    <source>
        <dbReference type="PROSITE" id="PS50011"/>
    </source>
</evidence>
<keyword evidence="7 11" id="KW-1133">Transmembrane helix</keyword>
<evidence type="ECO:0000256" key="3">
    <source>
        <dbReference type="ARBA" id="ARBA00022692"/>
    </source>
</evidence>
<evidence type="ECO:0000256" key="10">
    <source>
        <dbReference type="SAM" id="Coils"/>
    </source>
</evidence>
<keyword evidence="10" id="KW-0175">Coiled coil</keyword>
<feature type="signal peptide" evidence="12">
    <location>
        <begin position="1"/>
        <end position="18"/>
    </location>
</feature>
<evidence type="ECO:0000313" key="14">
    <source>
        <dbReference type="EMBL" id="GMH79615.1"/>
    </source>
</evidence>
<dbReference type="InterPro" id="IPR000719">
    <property type="entry name" value="Prot_kinase_dom"/>
</dbReference>
<keyword evidence="6 9" id="KW-0067">ATP-binding</keyword>
<dbReference type="OrthoDB" id="4062651at2759"/>
<dbReference type="Proteomes" id="UP001165085">
    <property type="component" value="Unassembled WGS sequence"/>
</dbReference>
<evidence type="ECO:0000256" key="1">
    <source>
        <dbReference type="ARBA" id="ARBA00004370"/>
    </source>
</evidence>
<dbReference type="Gene3D" id="3.40.50.2300">
    <property type="match status" value="2"/>
</dbReference>
<keyword evidence="4 9" id="KW-0547">Nucleotide-binding</keyword>
<dbReference type="GO" id="GO:0005524">
    <property type="term" value="F:ATP binding"/>
    <property type="evidence" value="ECO:0007669"/>
    <property type="project" value="UniProtKB-UniRule"/>
</dbReference>
<protein>
    <recommendedName>
        <fullName evidence="13">Protein kinase domain-containing protein</fullName>
    </recommendedName>
</protein>
<keyword evidence="12" id="KW-0732">Signal</keyword>
<evidence type="ECO:0000256" key="4">
    <source>
        <dbReference type="ARBA" id="ARBA00022741"/>
    </source>
</evidence>
<feature type="binding site" evidence="9">
    <location>
        <position position="645"/>
    </location>
    <ligand>
        <name>ATP</name>
        <dbReference type="ChEBI" id="CHEBI:30616"/>
    </ligand>
</feature>
<dbReference type="PROSITE" id="PS00107">
    <property type="entry name" value="PROTEIN_KINASE_ATP"/>
    <property type="match status" value="1"/>
</dbReference>
<dbReference type="PANTHER" id="PTHR44329">
    <property type="entry name" value="SERINE/THREONINE-PROTEIN KINASE TNNI3K-RELATED"/>
    <property type="match status" value="1"/>
</dbReference>
<dbReference type="SMART" id="SM00220">
    <property type="entry name" value="S_TKc"/>
    <property type="match status" value="1"/>
</dbReference>
<organism evidence="14 15">
    <name type="scientific">Triparma strigata</name>
    <dbReference type="NCBI Taxonomy" id="1606541"/>
    <lineage>
        <taxon>Eukaryota</taxon>
        <taxon>Sar</taxon>
        <taxon>Stramenopiles</taxon>
        <taxon>Ochrophyta</taxon>
        <taxon>Bolidophyceae</taxon>
        <taxon>Parmales</taxon>
        <taxon>Triparmaceae</taxon>
        <taxon>Triparma</taxon>
    </lineage>
</organism>
<feature type="chain" id="PRO_5040847850" description="Protein kinase domain-containing protein" evidence="12">
    <location>
        <begin position="19"/>
        <end position="1039"/>
    </location>
</feature>
<dbReference type="Gene3D" id="3.30.200.20">
    <property type="entry name" value="Phosphorylase Kinase, domain 1"/>
    <property type="match status" value="1"/>
</dbReference>
<dbReference type="Pfam" id="PF00069">
    <property type="entry name" value="Pkinase"/>
    <property type="match status" value="1"/>
</dbReference>
<evidence type="ECO:0000313" key="15">
    <source>
        <dbReference type="Proteomes" id="UP001165085"/>
    </source>
</evidence>
<gene>
    <name evidence="14" type="ORF">TrST_g7881</name>
</gene>
<evidence type="ECO:0000256" key="9">
    <source>
        <dbReference type="PROSITE-ProRule" id="PRU10141"/>
    </source>
</evidence>
<dbReference type="FunFam" id="3.30.200.20:FF:000180">
    <property type="entry name" value="serine/threonine-protein kinase STY46-like"/>
    <property type="match status" value="1"/>
</dbReference>
<accession>A0A9W7B4U9</accession>